<evidence type="ECO:0000256" key="1">
    <source>
        <dbReference type="SAM" id="MobiDB-lite"/>
    </source>
</evidence>
<keyword evidence="2" id="KW-1133">Transmembrane helix</keyword>
<reference evidence="3 4" key="1">
    <citation type="submission" date="2017-09" db="EMBL/GenBank/DDBJ databases">
        <title>Paracoccus alkalisoli sp. nov., isolated from saline alkaline soil.</title>
        <authorList>
            <person name="Dong X."/>
            <person name="Zhang G."/>
        </authorList>
    </citation>
    <scope>NUCLEOTIDE SEQUENCE [LARGE SCALE GENOMIC DNA]</scope>
    <source>
        <strain evidence="3 4">WN007</strain>
    </source>
</reference>
<dbReference type="OrthoDB" id="7336780at2"/>
<feature type="transmembrane region" description="Helical" evidence="2">
    <location>
        <begin position="85"/>
        <end position="107"/>
    </location>
</feature>
<gene>
    <name evidence="3" type="ORF">CK240_14695</name>
</gene>
<feature type="transmembrane region" description="Helical" evidence="2">
    <location>
        <begin position="27"/>
        <end position="48"/>
    </location>
</feature>
<dbReference type="Gene3D" id="3.40.50.1110">
    <property type="entry name" value="SGNH hydrolase"/>
    <property type="match status" value="1"/>
</dbReference>
<dbReference type="SUPFAM" id="SSF52266">
    <property type="entry name" value="SGNH hydrolase"/>
    <property type="match status" value="1"/>
</dbReference>
<dbReference type="InterPro" id="IPR036514">
    <property type="entry name" value="SGNH_hydro_sf"/>
</dbReference>
<evidence type="ECO:0000256" key="2">
    <source>
        <dbReference type="SAM" id="Phobius"/>
    </source>
</evidence>
<evidence type="ECO:0008006" key="5">
    <source>
        <dbReference type="Google" id="ProtNLM"/>
    </source>
</evidence>
<keyword evidence="2" id="KW-0472">Membrane</keyword>
<feature type="transmembrane region" description="Helical" evidence="2">
    <location>
        <begin position="60"/>
        <end position="79"/>
    </location>
</feature>
<keyword evidence="4" id="KW-1185">Reference proteome</keyword>
<accession>A0A2A2GH45</accession>
<keyword evidence="2" id="KW-0812">Transmembrane</keyword>
<proteinExistence type="predicted"/>
<name>A0A2A2GH45_9RHOB</name>
<sequence length="457" mass="48557">MEPRSRSFDLGPPARPAAPASPTLRRAAVLLCLIPAAYLLATVAYALLNAGEFASDLPRLLRYVVVPALIGVALLLAGVRLPRAIALNVGIVAVSVLATLFLFETWLTLRLLPRQGNVVGVVDAEVGLDAYRMNLPPAYTIKALNAELGVAELSRARLSAVPDQPVMLCSMDGQPITYRADAYGFRNPPGTDHAAARIMVLGDSFVEGLCLPDGAGVIGQLRGRVTGPVVNTGSRGAGPLFELAVLGRYGPVFRPPITLMAFFEGNDWENLQNETQASWLAGAMDPHADFGPPGWTAADLQDAGSVISGWWAQGAASVEELFRRQSMLRNYLALANTAQVLGLHYPKAMAPNPDYAPLLDRAVGIAQGWGGRLVIVYIPAHDRFAGLFPHDFVSEDLRRMVHDAAAGAGLAVIDLTEAFARHPDPTSLYAPDSHFSTAGAVLAADEIAAGLARLPQP</sequence>
<evidence type="ECO:0000313" key="4">
    <source>
        <dbReference type="Proteomes" id="UP000218023"/>
    </source>
</evidence>
<comment type="caution">
    <text evidence="3">The sequence shown here is derived from an EMBL/GenBank/DDBJ whole genome shotgun (WGS) entry which is preliminary data.</text>
</comment>
<protein>
    <recommendedName>
        <fullName evidence="5">SGNH hydrolase-type esterase domain-containing protein</fullName>
    </recommendedName>
</protein>
<dbReference type="Proteomes" id="UP000218023">
    <property type="component" value="Unassembled WGS sequence"/>
</dbReference>
<evidence type="ECO:0000313" key="3">
    <source>
        <dbReference type="EMBL" id="PAU96257.1"/>
    </source>
</evidence>
<dbReference type="AlphaFoldDB" id="A0A2A2GH45"/>
<organism evidence="3 4">
    <name type="scientific">Paracoccus salipaludis</name>
    <dbReference type="NCBI Taxonomy" id="2032623"/>
    <lineage>
        <taxon>Bacteria</taxon>
        <taxon>Pseudomonadati</taxon>
        <taxon>Pseudomonadota</taxon>
        <taxon>Alphaproteobacteria</taxon>
        <taxon>Rhodobacterales</taxon>
        <taxon>Paracoccaceae</taxon>
        <taxon>Paracoccus</taxon>
    </lineage>
</organism>
<dbReference type="RefSeq" id="WP_095641090.1">
    <property type="nucleotide sequence ID" value="NZ_NSJZ01000017.1"/>
</dbReference>
<dbReference type="GO" id="GO:0016788">
    <property type="term" value="F:hydrolase activity, acting on ester bonds"/>
    <property type="evidence" value="ECO:0007669"/>
    <property type="project" value="UniProtKB-ARBA"/>
</dbReference>
<dbReference type="EMBL" id="NSJZ01000017">
    <property type="protein sequence ID" value="PAU96257.1"/>
    <property type="molecule type" value="Genomic_DNA"/>
</dbReference>
<feature type="region of interest" description="Disordered" evidence="1">
    <location>
        <begin position="1"/>
        <end position="20"/>
    </location>
</feature>